<keyword evidence="9" id="KW-0625">Polysaccharide transport</keyword>
<evidence type="ECO:0000256" key="10">
    <source>
        <dbReference type="ARBA" id="ARBA00023136"/>
    </source>
</evidence>
<keyword evidence="14" id="KW-1185">Reference proteome</keyword>
<feature type="domain" description="ABC transmembrane type-2" evidence="12">
    <location>
        <begin position="38"/>
        <end position="261"/>
    </location>
</feature>
<feature type="transmembrane region" description="Helical" evidence="11">
    <location>
        <begin position="66"/>
        <end position="86"/>
    </location>
</feature>
<dbReference type="AlphaFoldDB" id="A0A2N7TRG2"/>
<evidence type="ECO:0000256" key="11">
    <source>
        <dbReference type="RuleBase" id="RU361157"/>
    </source>
</evidence>
<evidence type="ECO:0000259" key="12">
    <source>
        <dbReference type="PROSITE" id="PS51012"/>
    </source>
</evidence>
<keyword evidence="3 11" id="KW-0813">Transport</keyword>
<dbReference type="PANTHER" id="PTHR30413:SF10">
    <property type="entry name" value="CAPSULE POLYSACCHARIDE EXPORT INNER-MEMBRANE PROTEIN CTRC"/>
    <property type="match status" value="1"/>
</dbReference>
<dbReference type="Pfam" id="PF01061">
    <property type="entry name" value="ABC2_membrane"/>
    <property type="match status" value="1"/>
</dbReference>
<feature type="transmembrane region" description="Helical" evidence="11">
    <location>
        <begin position="241"/>
        <end position="259"/>
    </location>
</feature>
<proteinExistence type="inferred from homology"/>
<evidence type="ECO:0000256" key="3">
    <source>
        <dbReference type="ARBA" id="ARBA00022448"/>
    </source>
</evidence>
<comment type="caution">
    <text evidence="13">The sequence shown here is derived from an EMBL/GenBank/DDBJ whole genome shotgun (WGS) entry which is preliminary data.</text>
</comment>
<evidence type="ECO:0000256" key="4">
    <source>
        <dbReference type="ARBA" id="ARBA00022475"/>
    </source>
</evidence>
<protein>
    <recommendedName>
        <fullName evidence="11">Transport permease protein</fullName>
    </recommendedName>
</protein>
<evidence type="ECO:0000256" key="5">
    <source>
        <dbReference type="ARBA" id="ARBA00022597"/>
    </source>
</evidence>
<evidence type="ECO:0000313" key="14">
    <source>
        <dbReference type="Proteomes" id="UP000235346"/>
    </source>
</evidence>
<feature type="transmembrane region" description="Helical" evidence="11">
    <location>
        <begin position="123"/>
        <end position="142"/>
    </location>
</feature>
<evidence type="ECO:0000256" key="2">
    <source>
        <dbReference type="ARBA" id="ARBA00007783"/>
    </source>
</evidence>
<dbReference type="PANTHER" id="PTHR30413">
    <property type="entry name" value="INNER MEMBRANE TRANSPORT PERMEASE"/>
    <property type="match status" value="1"/>
</dbReference>
<organism evidence="13 14">
    <name type="scientific">Halomonas heilongjiangensis</name>
    <dbReference type="NCBI Taxonomy" id="1387883"/>
    <lineage>
        <taxon>Bacteria</taxon>
        <taxon>Pseudomonadati</taxon>
        <taxon>Pseudomonadota</taxon>
        <taxon>Gammaproteobacteria</taxon>
        <taxon>Oceanospirillales</taxon>
        <taxon>Halomonadaceae</taxon>
        <taxon>Halomonas</taxon>
    </lineage>
</organism>
<dbReference type="GO" id="GO:0043190">
    <property type="term" value="C:ATP-binding cassette (ABC) transporter complex"/>
    <property type="evidence" value="ECO:0007669"/>
    <property type="project" value="InterPro"/>
</dbReference>
<dbReference type="GO" id="GO:0015920">
    <property type="term" value="P:lipopolysaccharide transport"/>
    <property type="evidence" value="ECO:0007669"/>
    <property type="project" value="TreeGrafter"/>
</dbReference>
<keyword evidence="7" id="KW-0972">Capsule biogenesis/degradation</keyword>
<dbReference type="EMBL" id="PNRE01000025">
    <property type="protein sequence ID" value="PMR70767.1"/>
    <property type="molecule type" value="Genomic_DNA"/>
</dbReference>
<keyword evidence="4 11" id="KW-1003">Cell membrane</keyword>
<reference evidence="13 14" key="1">
    <citation type="submission" date="2018-01" db="EMBL/GenBank/DDBJ databases">
        <title>Halomonas endophytica sp. nov., isolated from storage liquid in the stems of Populus euphratica.</title>
        <authorList>
            <person name="Chen C."/>
        </authorList>
    </citation>
    <scope>NUCLEOTIDE SEQUENCE [LARGE SCALE GENOMIC DNA]</scope>
    <source>
        <strain evidence="13 14">DSM 26881</strain>
    </source>
</reference>
<evidence type="ECO:0000256" key="7">
    <source>
        <dbReference type="ARBA" id="ARBA00022903"/>
    </source>
</evidence>
<gene>
    <name evidence="13" type="ORF">C1H66_05690</name>
</gene>
<evidence type="ECO:0000256" key="9">
    <source>
        <dbReference type="ARBA" id="ARBA00023047"/>
    </source>
</evidence>
<feature type="transmembrane region" description="Helical" evidence="11">
    <location>
        <begin position="154"/>
        <end position="177"/>
    </location>
</feature>
<accession>A0A2N7TRG2</accession>
<dbReference type="InterPro" id="IPR000412">
    <property type="entry name" value="ABC_2_transport"/>
</dbReference>
<name>A0A2N7TRG2_9GAMM</name>
<evidence type="ECO:0000256" key="1">
    <source>
        <dbReference type="ARBA" id="ARBA00004651"/>
    </source>
</evidence>
<dbReference type="InterPro" id="IPR047817">
    <property type="entry name" value="ABC2_TM_bact-type"/>
</dbReference>
<feature type="transmembrane region" description="Helical" evidence="11">
    <location>
        <begin position="183"/>
        <end position="199"/>
    </location>
</feature>
<feature type="transmembrane region" description="Helical" evidence="11">
    <location>
        <begin position="39"/>
        <end position="57"/>
    </location>
</feature>
<dbReference type="PROSITE" id="PS51012">
    <property type="entry name" value="ABC_TM2"/>
    <property type="match status" value="1"/>
</dbReference>
<keyword evidence="6 11" id="KW-0812">Transmembrane</keyword>
<dbReference type="RefSeq" id="WP_102626931.1">
    <property type="nucleotide sequence ID" value="NZ_PDOH01000007.1"/>
</dbReference>
<dbReference type="OrthoDB" id="9814458at2"/>
<dbReference type="GO" id="GO:0140359">
    <property type="term" value="F:ABC-type transporter activity"/>
    <property type="evidence" value="ECO:0007669"/>
    <property type="project" value="InterPro"/>
</dbReference>
<comment type="similarity">
    <text evidence="2 11">Belongs to the ABC-2 integral membrane protein family.</text>
</comment>
<evidence type="ECO:0000256" key="8">
    <source>
        <dbReference type="ARBA" id="ARBA00022989"/>
    </source>
</evidence>
<keyword evidence="10 11" id="KW-0472">Membrane</keyword>
<comment type="subcellular location">
    <subcellularLocation>
        <location evidence="11">Cell inner membrane</location>
        <topology evidence="11">Multi-pass membrane protein</topology>
    </subcellularLocation>
    <subcellularLocation>
        <location evidence="1">Cell membrane</location>
        <topology evidence="1">Multi-pass membrane protein</topology>
    </subcellularLocation>
</comment>
<dbReference type="GO" id="GO:0015774">
    <property type="term" value="P:polysaccharide transport"/>
    <property type="evidence" value="ECO:0007669"/>
    <property type="project" value="UniProtKB-KW"/>
</dbReference>
<evidence type="ECO:0000256" key="6">
    <source>
        <dbReference type="ARBA" id="ARBA00022692"/>
    </source>
</evidence>
<sequence>MPDIDTTNGARTPWQVTRSVWFAMFMRETVSRTMADRFAWFWMIFEPIAFVGIFIAIRSMIRGDRFVIGADFIPWLIVGLMGFFLFREGMNRPVGAVEANQGLFAYRQVLPVDTVLVRIALEGLLRTFVFLIFIAGGLMLGFDLFADLPMFAMWAWLSLWALGAGVGLAVSAAAALVPEIGRVVRMLSLPLMLLSGVIIPMGMKPYHIQQLMLYNPIAHALEFLRLGFFENYKAVQGISLLYVWLFALSLIALGLILHLRFTEELKAK</sequence>
<dbReference type="InterPro" id="IPR013525">
    <property type="entry name" value="ABC2_TM"/>
</dbReference>
<dbReference type="PRINTS" id="PR00164">
    <property type="entry name" value="ABC2TRNSPORT"/>
</dbReference>
<keyword evidence="8 11" id="KW-1133">Transmembrane helix</keyword>
<keyword evidence="5" id="KW-0762">Sugar transport</keyword>
<evidence type="ECO:0000313" key="13">
    <source>
        <dbReference type="EMBL" id="PMR70767.1"/>
    </source>
</evidence>
<dbReference type="Proteomes" id="UP000235346">
    <property type="component" value="Unassembled WGS sequence"/>
</dbReference>